<gene>
    <name evidence="1" type="ORF">BOX37_22790</name>
</gene>
<name>A0A1J0VW97_9NOCA</name>
<accession>A0A1J0VW97</accession>
<dbReference type="Proteomes" id="UP000183810">
    <property type="component" value="Chromosome"/>
</dbReference>
<organism evidence="1 2">
    <name type="scientific">Nocardia mangyaensis</name>
    <dbReference type="NCBI Taxonomy" id="2213200"/>
    <lineage>
        <taxon>Bacteria</taxon>
        <taxon>Bacillati</taxon>
        <taxon>Actinomycetota</taxon>
        <taxon>Actinomycetes</taxon>
        <taxon>Mycobacteriales</taxon>
        <taxon>Nocardiaceae</taxon>
        <taxon>Nocardia</taxon>
    </lineage>
</organism>
<evidence type="ECO:0000313" key="1">
    <source>
        <dbReference type="EMBL" id="APE36285.1"/>
    </source>
</evidence>
<keyword evidence="2" id="KW-1185">Reference proteome</keyword>
<dbReference type="EMBL" id="CP018082">
    <property type="protein sequence ID" value="APE36285.1"/>
    <property type="molecule type" value="Genomic_DNA"/>
</dbReference>
<reference evidence="1" key="1">
    <citation type="submission" date="2016-11" db="EMBL/GenBank/DDBJ databases">
        <authorList>
            <person name="Jaros S."/>
            <person name="Januszkiewicz K."/>
            <person name="Wedrychowicz H."/>
        </authorList>
    </citation>
    <scope>NUCLEOTIDE SEQUENCE [LARGE SCALE GENOMIC DNA]</scope>
    <source>
        <strain evidence="1">Y48</strain>
    </source>
</reference>
<sequence>MFVPGTTTTVGAAARRAPTVTTLVGPAPVDTLISSCGVRHASSRAPHHARTRVRASSLR</sequence>
<dbReference type="AlphaFoldDB" id="A0A1J0VW97"/>
<protein>
    <submittedName>
        <fullName evidence="1">Uncharacterized protein</fullName>
    </submittedName>
</protein>
<dbReference type="KEGG" id="nsl:BOX37_22790"/>
<evidence type="ECO:0000313" key="2">
    <source>
        <dbReference type="Proteomes" id="UP000183810"/>
    </source>
</evidence>
<proteinExistence type="predicted"/>